<evidence type="ECO:0000313" key="3">
    <source>
        <dbReference type="Proteomes" id="UP001370490"/>
    </source>
</evidence>
<accession>A0AAN8UTU1</accession>
<dbReference type="SUPFAM" id="SSF54001">
    <property type="entry name" value="Cysteine proteinases"/>
    <property type="match status" value="1"/>
</dbReference>
<feature type="domain" description="Peptidase C1A papain C-terminal" evidence="1">
    <location>
        <begin position="19"/>
        <end position="69"/>
    </location>
</feature>
<dbReference type="InterPro" id="IPR000668">
    <property type="entry name" value="Peptidase_C1A_C"/>
</dbReference>
<sequence length="71" mass="8043">MQWWSDGPCLPIHFGKWCLDTKEDYPYQAVSGTCDESRKSNTVVSIDGFEDVPPFNEKALQKAVAHQPCCH</sequence>
<evidence type="ECO:0000259" key="1">
    <source>
        <dbReference type="Pfam" id="PF00112"/>
    </source>
</evidence>
<comment type="caution">
    <text evidence="2">The sequence shown here is derived from an EMBL/GenBank/DDBJ whole genome shotgun (WGS) entry which is preliminary data.</text>
</comment>
<proteinExistence type="predicted"/>
<keyword evidence="3" id="KW-1185">Reference proteome</keyword>
<dbReference type="Pfam" id="PF00112">
    <property type="entry name" value="Peptidase_C1"/>
    <property type="match status" value="1"/>
</dbReference>
<dbReference type="EMBL" id="JBAMMX010000018">
    <property type="protein sequence ID" value="KAK6923078.1"/>
    <property type="molecule type" value="Genomic_DNA"/>
</dbReference>
<dbReference type="Gene3D" id="3.90.70.10">
    <property type="entry name" value="Cysteine proteinases"/>
    <property type="match status" value="1"/>
</dbReference>
<dbReference type="AlphaFoldDB" id="A0AAN8UTU1"/>
<protein>
    <submittedName>
        <fullName evidence="2">Peptidase C1A, papain C-terminal</fullName>
    </submittedName>
</protein>
<organism evidence="2 3">
    <name type="scientific">Dillenia turbinata</name>
    <dbReference type="NCBI Taxonomy" id="194707"/>
    <lineage>
        <taxon>Eukaryota</taxon>
        <taxon>Viridiplantae</taxon>
        <taxon>Streptophyta</taxon>
        <taxon>Embryophyta</taxon>
        <taxon>Tracheophyta</taxon>
        <taxon>Spermatophyta</taxon>
        <taxon>Magnoliopsida</taxon>
        <taxon>eudicotyledons</taxon>
        <taxon>Gunneridae</taxon>
        <taxon>Pentapetalae</taxon>
        <taxon>Dilleniales</taxon>
        <taxon>Dilleniaceae</taxon>
        <taxon>Dillenia</taxon>
    </lineage>
</organism>
<reference evidence="2 3" key="1">
    <citation type="submission" date="2023-12" db="EMBL/GenBank/DDBJ databases">
        <title>A high-quality genome assembly for Dillenia turbinata (Dilleniales).</title>
        <authorList>
            <person name="Chanderbali A."/>
        </authorList>
    </citation>
    <scope>NUCLEOTIDE SEQUENCE [LARGE SCALE GENOMIC DNA]</scope>
    <source>
        <strain evidence="2">LSX21</strain>
        <tissue evidence="2">Leaf</tissue>
    </source>
</reference>
<gene>
    <name evidence="2" type="ORF">RJ641_011382</name>
</gene>
<dbReference type="GO" id="GO:0008234">
    <property type="term" value="F:cysteine-type peptidase activity"/>
    <property type="evidence" value="ECO:0007669"/>
    <property type="project" value="InterPro"/>
</dbReference>
<name>A0AAN8UTU1_9MAGN</name>
<dbReference type="InterPro" id="IPR038765">
    <property type="entry name" value="Papain-like_cys_pep_sf"/>
</dbReference>
<evidence type="ECO:0000313" key="2">
    <source>
        <dbReference type="EMBL" id="KAK6923078.1"/>
    </source>
</evidence>
<dbReference type="GO" id="GO:0006508">
    <property type="term" value="P:proteolysis"/>
    <property type="evidence" value="ECO:0007669"/>
    <property type="project" value="InterPro"/>
</dbReference>
<dbReference type="Proteomes" id="UP001370490">
    <property type="component" value="Unassembled WGS sequence"/>
</dbReference>